<dbReference type="Gene3D" id="3.20.20.70">
    <property type="entry name" value="Aldolase class I"/>
    <property type="match status" value="1"/>
</dbReference>
<accession>A0A7Y9S0G7</accession>
<feature type="binding site" evidence="7">
    <location>
        <begin position="300"/>
        <end position="301"/>
    </location>
    <ligand>
        <name>FMN</name>
        <dbReference type="ChEBI" id="CHEBI:58210"/>
    </ligand>
</feature>
<dbReference type="EC" id="1.1.3.46" evidence="9"/>
<feature type="active site" description="Proton acceptor" evidence="6">
    <location>
        <position position="246"/>
    </location>
</feature>
<evidence type="ECO:0000313" key="9">
    <source>
        <dbReference type="EMBL" id="NYG57474.1"/>
    </source>
</evidence>
<protein>
    <submittedName>
        <fullName evidence="9">4-hydroxymandelate oxidase</fullName>
        <ecNumber evidence="9">1.1.3.46</ecNumber>
    </submittedName>
</protein>
<dbReference type="SUPFAM" id="SSF51395">
    <property type="entry name" value="FMN-linked oxidoreductases"/>
    <property type="match status" value="1"/>
</dbReference>
<feature type="binding site" evidence="7">
    <location>
        <position position="158"/>
    </location>
    <ligand>
        <name>FMN</name>
        <dbReference type="ChEBI" id="CHEBI:58210"/>
    </ligand>
</feature>
<evidence type="ECO:0000256" key="6">
    <source>
        <dbReference type="PIRSR" id="PIRSR000138-1"/>
    </source>
</evidence>
<feature type="binding site" evidence="7">
    <location>
        <position position="110"/>
    </location>
    <ligand>
        <name>FMN</name>
        <dbReference type="ChEBI" id="CHEBI:58210"/>
    </ligand>
</feature>
<dbReference type="EMBL" id="JACCAA010000001">
    <property type="protein sequence ID" value="NYG57474.1"/>
    <property type="molecule type" value="Genomic_DNA"/>
</dbReference>
<gene>
    <name evidence="9" type="ORF">BJ980_000397</name>
</gene>
<proteinExistence type="inferred from homology"/>
<evidence type="ECO:0000256" key="2">
    <source>
        <dbReference type="ARBA" id="ARBA00022630"/>
    </source>
</evidence>
<comment type="caution">
    <text evidence="9">The sequence shown here is derived from an EMBL/GenBank/DDBJ whole genome shotgun (WGS) entry which is preliminary data.</text>
</comment>
<feature type="binding site" evidence="7">
    <location>
        <position position="246"/>
    </location>
    <ligand>
        <name>glyoxylate</name>
        <dbReference type="ChEBI" id="CHEBI:36655"/>
    </ligand>
</feature>
<evidence type="ECO:0000259" key="8">
    <source>
        <dbReference type="PROSITE" id="PS51349"/>
    </source>
</evidence>
<keyword evidence="3 7" id="KW-0288">FMN</keyword>
<dbReference type="PROSITE" id="PS51349">
    <property type="entry name" value="FMN_HYDROXY_ACID_DH_2"/>
    <property type="match status" value="1"/>
</dbReference>
<dbReference type="InterPro" id="IPR037396">
    <property type="entry name" value="FMN_HAD"/>
</dbReference>
<feature type="binding site" evidence="7">
    <location>
        <position position="222"/>
    </location>
    <ligand>
        <name>FMN</name>
        <dbReference type="ChEBI" id="CHEBI:58210"/>
    </ligand>
</feature>
<evidence type="ECO:0000256" key="1">
    <source>
        <dbReference type="ARBA" id="ARBA00001917"/>
    </source>
</evidence>
<dbReference type="InterPro" id="IPR000262">
    <property type="entry name" value="FMN-dep_DH"/>
</dbReference>
<sequence length="352" mass="36693">MTHGVGTSWLAGLESVARDVLPTSVFDYIRQGAGQSLSADEANAAWSRSRFIPRVLRDVSDIELATTVLGAPLASPVAVAPTTLQRLVHPEGELAMARACASAGSLMVVSSNAGTPFREIGATGVQWWLQAYLTRDRSLSEPVVDAAVDAGARAIVLTLDTPTVGTKNGIGPDFWEAVPPGTLRVNFADQRPGITGAEKATDLGPDDIARLGERTGLPIVVKGVLHPADAVRCVEAGAAAVWVSNHGGRQLDRVVSTADAVSGVVEAVGETAEVYVDGGIRSGLDVFAALATGVRCVFVGRLGLWALVAGESSVARMHEELRTELGESMRLAGARTPTEAVSMLVRNGEKGL</sequence>
<dbReference type="PIRSF" id="PIRSF000138">
    <property type="entry name" value="Al-hdrx_acd_dh"/>
    <property type="match status" value="1"/>
</dbReference>
<dbReference type="Proteomes" id="UP000540656">
    <property type="component" value="Unassembled WGS sequence"/>
</dbReference>
<evidence type="ECO:0000256" key="3">
    <source>
        <dbReference type="ARBA" id="ARBA00022643"/>
    </source>
</evidence>
<comment type="cofactor">
    <cofactor evidence="1">
        <name>FMN</name>
        <dbReference type="ChEBI" id="CHEBI:58210"/>
    </cofactor>
</comment>
<dbReference type="AlphaFoldDB" id="A0A7Y9S0G7"/>
<keyword evidence="10" id="KW-1185">Reference proteome</keyword>
<dbReference type="PANTHER" id="PTHR10578">
    <property type="entry name" value="S -2-HYDROXY-ACID OXIDASE-RELATED"/>
    <property type="match status" value="1"/>
</dbReference>
<keyword evidence="4 9" id="KW-0560">Oxidoreductase</keyword>
<dbReference type="InterPro" id="IPR008259">
    <property type="entry name" value="FMN_hydac_DH_AS"/>
</dbReference>
<dbReference type="InterPro" id="IPR012133">
    <property type="entry name" value="Alpha-hydoxy_acid_DH_FMN"/>
</dbReference>
<dbReference type="CDD" id="cd02809">
    <property type="entry name" value="alpha_hydroxyacid_oxid_FMN"/>
    <property type="match status" value="1"/>
</dbReference>
<evidence type="ECO:0000313" key="10">
    <source>
        <dbReference type="Proteomes" id="UP000540656"/>
    </source>
</evidence>
<dbReference type="RefSeq" id="WP_179500747.1">
    <property type="nucleotide sequence ID" value="NZ_JACCAA010000001.1"/>
</dbReference>
<evidence type="ECO:0000256" key="7">
    <source>
        <dbReference type="PIRSR" id="PIRSR000138-2"/>
    </source>
</evidence>
<feature type="binding site" evidence="7">
    <location>
        <position position="130"/>
    </location>
    <ligand>
        <name>FMN</name>
        <dbReference type="ChEBI" id="CHEBI:58210"/>
    </ligand>
</feature>
<comment type="similarity">
    <text evidence="5">Belongs to the FMN-dependent alpha-hydroxy acid dehydrogenase family.</text>
</comment>
<feature type="binding site" evidence="7">
    <location>
        <position position="132"/>
    </location>
    <ligand>
        <name>glyoxylate</name>
        <dbReference type="ChEBI" id="CHEBI:36655"/>
    </ligand>
</feature>
<dbReference type="Pfam" id="PF01070">
    <property type="entry name" value="FMN_dh"/>
    <property type="match status" value="1"/>
</dbReference>
<evidence type="ECO:0000256" key="5">
    <source>
        <dbReference type="ARBA" id="ARBA00024042"/>
    </source>
</evidence>
<feature type="binding site" evidence="7">
    <location>
        <position position="244"/>
    </location>
    <ligand>
        <name>FMN</name>
        <dbReference type="ChEBI" id="CHEBI:58210"/>
    </ligand>
</feature>
<dbReference type="PROSITE" id="PS00557">
    <property type="entry name" value="FMN_HYDROXY_ACID_DH_1"/>
    <property type="match status" value="1"/>
</dbReference>
<feature type="binding site" evidence="7">
    <location>
        <position position="28"/>
    </location>
    <ligand>
        <name>glyoxylate</name>
        <dbReference type="ChEBI" id="CHEBI:36655"/>
    </ligand>
</feature>
<feature type="binding site" evidence="7">
    <location>
        <begin position="277"/>
        <end position="281"/>
    </location>
    <ligand>
        <name>FMN</name>
        <dbReference type="ChEBI" id="CHEBI:58210"/>
    </ligand>
</feature>
<evidence type="ECO:0000256" key="4">
    <source>
        <dbReference type="ARBA" id="ARBA00023002"/>
    </source>
</evidence>
<dbReference type="GO" id="GO:0010181">
    <property type="term" value="F:FMN binding"/>
    <property type="evidence" value="ECO:0007669"/>
    <property type="project" value="InterPro"/>
</dbReference>
<dbReference type="GO" id="GO:0016491">
    <property type="term" value="F:oxidoreductase activity"/>
    <property type="evidence" value="ECO:0007669"/>
    <property type="project" value="UniProtKB-KW"/>
</dbReference>
<reference evidence="9 10" key="1">
    <citation type="submission" date="2020-07" db="EMBL/GenBank/DDBJ databases">
        <title>Sequencing the genomes of 1000 actinobacteria strains.</title>
        <authorList>
            <person name="Klenk H.-P."/>
        </authorList>
    </citation>
    <scope>NUCLEOTIDE SEQUENCE [LARGE SCALE GENOMIC DNA]</scope>
    <source>
        <strain evidence="9 10">DSM 23819</strain>
    </source>
</reference>
<feature type="domain" description="FMN hydroxy acid dehydrogenase" evidence="8">
    <location>
        <begin position="2"/>
        <end position="350"/>
    </location>
</feature>
<organism evidence="9 10">
    <name type="scientific">Nocardioides daedukensis</name>
    <dbReference type="NCBI Taxonomy" id="634462"/>
    <lineage>
        <taxon>Bacteria</taxon>
        <taxon>Bacillati</taxon>
        <taxon>Actinomycetota</taxon>
        <taxon>Actinomycetes</taxon>
        <taxon>Propionibacteriales</taxon>
        <taxon>Nocardioidaceae</taxon>
        <taxon>Nocardioides</taxon>
    </lineage>
</organism>
<dbReference type="PANTHER" id="PTHR10578:SF107">
    <property type="entry name" value="2-HYDROXYACID OXIDASE 1"/>
    <property type="match status" value="1"/>
</dbReference>
<dbReference type="InterPro" id="IPR013785">
    <property type="entry name" value="Aldolase_TIM"/>
</dbReference>
<name>A0A7Y9S0G7_9ACTN</name>
<keyword evidence="2 7" id="KW-0285">Flavoprotein</keyword>
<feature type="binding site" evidence="7">
    <location>
        <position position="249"/>
    </location>
    <ligand>
        <name>glyoxylate</name>
        <dbReference type="ChEBI" id="CHEBI:36655"/>
    </ligand>
</feature>